<evidence type="ECO:0008006" key="3">
    <source>
        <dbReference type="Google" id="ProtNLM"/>
    </source>
</evidence>
<evidence type="ECO:0000313" key="1">
    <source>
        <dbReference type="EMBL" id="GAA4955397.1"/>
    </source>
</evidence>
<evidence type="ECO:0000313" key="2">
    <source>
        <dbReference type="Proteomes" id="UP001501302"/>
    </source>
</evidence>
<proteinExistence type="predicted"/>
<protein>
    <recommendedName>
        <fullName evidence="3">YD repeat-containing protein</fullName>
    </recommendedName>
</protein>
<organism evidence="1 2">
    <name type="scientific">Algibacter agarivorans</name>
    <dbReference type="NCBI Taxonomy" id="1109741"/>
    <lineage>
        <taxon>Bacteria</taxon>
        <taxon>Pseudomonadati</taxon>
        <taxon>Bacteroidota</taxon>
        <taxon>Flavobacteriia</taxon>
        <taxon>Flavobacteriales</taxon>
        <taxon>Flavobacteriaceae</taxon>
        <taxon>Algibacter</taxon>
    </lineage>
</organism>
<keyword evidence="2" id="KW-1185">Reference proteome</keyword>
<name>A0ABP9H3I1_9FLAO</name>
<gene>
    <name evidence="1" type="ORF">GCM10023314_31400</name>
</gene>
<dbReference type="Proteomes" id="UP001501302">
    <property type="component" value="Unassembled WGS sequence"/>
</dbReference>
<comment type="caution">
    <text evidence="1">The sequence shown here is derived from an EMBL/GenBank/DDBJ whole genome shotgun (WGS) entry which is preliminary data.</text>
</comment>
<sequence length="263" mass="32308">MYYSLYQRKTLEYLFNKYKFGSKRKEQNDIKRLNLNGKIKNYKIICDNTIIQEYEFNELGFIVLEFNPKEYYMNEFYDNGLIKEKRVFDSNDKNLCTEYFHYNNLGVLEEKIVGYHNNLQKNYDEYYEYDRRGNTTAIIRQYVNYNDDVETFKYNSKYQITDHYIFDKSSRNFIGRFKYKFREFLTLEKYFSEDNELLSSKKCTLDLHNNPIQVEKYVKFMNLKSTTNYLYSYDKHQNWVTRDQSLNGTKKVQETTQIEYFEI</sequence>
<accession>A0ABP9H3I1</accession>
<dbReference type="RefSeq" id="WP_345193749.1">
    <property type="nucleotide sequence ID" value="NZ_BAABJJ010000044.1"/>
</dbReference>
<reference evidence="2" key="1">
    <citation type="journal article" date="2019" name="Int. J. Syst. Evol. Microbiol.">
        <title>The Global Catalogue of Microorganisms (GCM) 10K type strain sequencing project: providing services to taxonomists for standard genome sequencing and annotation.</title>
        <authorList>
            <consortium name="The Broad Institute Genomics Platform"/>
            <consortium name="The Broad Institute Genome Sequencing Center for Infectious Disease"/>
            <person name="Wu L."/>
            <person name="Ma J."/>
        </authorList>
    </citation>
    <scope>NUCLEOTIDE SEQUENCE [LARGE SCALE GENOMIC DNA]</scope>
    <source>
        <strain evidence="2">JCM 18285</strain>
    </source>
</reference>
<dbReference type="EMBL" id="BAABJJ010000044">
    <property type="protein sequence ID" value="GAA4955397.1"/>
    <property type="molecule type" value="Genomic_DNA"/>
</dbReference>